<evidence type="ECO:0000313" key="3">
    <source>
        <dbReference type="Proteomes" id="UP001168528"/>
    </source>
</evidence>
<dbReference type="Pfam" id="PF13715">
    <property type="entry name" value="CarbopepD_reg_2"/>
    <property type="match status" value="1"/>
</dbReference>
<protein>
    <submittedName>
        <fullName evidence="2">TonB-dependent receptor</fullName>
    </submittedName>
</protein>
<dbReference type="InterPro" id="IPR037066">
    <property type="entry name" value="Plug_dom_sf"/>
</dbReference>
<dbReference type="InterPro" id="IPR008969">
    <property type="entry name" value="CarboxyPept-like_regulatory"/>
</dbReference>
<feature type="chain" id="PRO_5047413777" evidence="1">
    <location>
        <begin position="21"/>
        <end position="791"/>
    </location>
</feature>
<dbReference type="RefSeq" id="WP_302037588.1">
    <property type="nucleotide sequence ID" value="NZ_JAUKPO010000005.1"/>
</dbReference>
<comment type="caution">
    <text evidence="2">The sequence shown here is derived from an EMBL/GenBank/DDBJ whole genome shotgun (WGS) entry which is preliminary data.</text>
</comment>
<sequence>MRTLKILIGLLLCLFGKVWAQNPTQALTQTIRGTVVDKESQTPVIGASVIISSIDPVKGSSTDSHGNFRIEGVPVGRHTIKITSIGYEEQVIPEMLVGSGKEVIMNVRMTESLIQMNEIVVVAAEQEKGKPINDMATLSARSISVEETKRYAASINDPARAALSFAGVSSTDDVGNEIVIRGNSPKGLLWRLEGVEIPNPNHFAEEGSAGGAVSILSVNMLDNSDFFTGAFPAEYGNALSGVFDIKLRRGNNEKREYAFQAGLLGVDFAVEGPFSKNSKASYLANYRYSTLSILDNIGIKVAGTSIPKFQDFSFKVHLPTSKAGNFSVWGLGGLSSQQRAVDKDSTAWESKYDRHQDAFSVSMGAFGLTHTYFLDEKTFFESVLSFSGNRNKYTRDTLNDEYTPVFDYQDNFTNTAIRGSVMVNRKFNSRHTLRTGIIFSHLSFDLFSEGRDRDLGNQVVRFVENKGSSQLFQSYAQWKYRIAQNLTLNTGLHYLQLALNGSKSLEPRAGLKWDFSPRQSVGVGVGVHSRQEAMSTYFAQHRLSDGTYVTPNRNLGFTKASHAVVSYENQLKEDLRLKTEVYYQWLNQVPIRTDPASTMAIINREDGFVTDSLVNKGTGRNYGLELTLEKFFTNNYYFLATTSLYDSKYKPANGREYNTRFNGNFVANVTAGKEIKVGRSKTNLIGLNTRIIWAGGKRYTPINLAASRVKGEAVYYEDQAFGEQASNYYRADIRLSYRKNNPKASHILSLDIQNVTNRLNVYGKYYDEDKGEIATSYQTGLIPILNYRIEF</sequence>
<keyword evidence="1" id="KW-0732">Signal</keyword>
<evidence type="ECO:0000256" key="1">
    <source>
        <dbReference type="SAM" id="SignalP"/>
    </source>
</evidence>
<feature type="signal peptide" evidence="1">
    <location>
        <begin position="1"/>
        <end position="20"/>
    </location>
</feature>
<accession>A0ABT8R683</accession>
<reference evidence="2" key="1">
    <citation type="submission" date="2023-07" db="EMBL/GenBank/DDBJ databases">
        <title>The genome sequence of Rhodocytophaga aerolata KACC 12507.</title>
        <authorList>
            <person name="Zhang X."/>
        </authorList>
    </citation>
    <scope>NUCLEOTIDE SEQUENCE</scope>
    <source>
        <strain evidence="2">KACC 12507</strain>
    </source>
</reference>
<dbReference type="Proteomes" id="UP001168528">
    <property type="component" value="Unassembled WGS sequence"/>
</dbReference>
<dbReference type="SUPFAM" id="SSF56935">
    <property type="entry name" value="Porins"/>
    <property type="match status" value="1"/>
</dbReference>
<keyword evidence="2" id="KW-0675">Receptor</keyword>
<keyword evidence="3" id="KW-1185">Reference proteome</keyword>
<dbReference type="Gene3D" id="2.60.40.1120">
    <property type="entry name" value="Carboxypeptidase-like, regulatory domain"/>
    <property type="match status" value="1"/>
</dbReference>
<proteinExistence type="predicted"/>
<dbReference type="Gene3D" id="2.170.130.10">
    <property type="entry name" value="TonB-dependent receptor, plug domain"/>
    <property type="match status" value="1"/>
</dbReference>
<organism evidence="2 3">
    <name type="scientific">Rhodocytophaga aerolata</name>
    <dbReference type="NCBI Taxonomy" id="455078"/>
    <lineage>
        <taxon>Bacteria</taxon>
        <taxon>Pseudomonadati</taxon>
        <taxon>Bacteroidota</taxon>
        <taxon>Cytophagia</taxon>
        <taxon>Cytophagales</taxon>
        <taxon>Rhodocytophagaceae</taxon>
        <taxon>Rhodocytophaga</taxon>
    </lineage>
</organism>
<evidence type="ECO:0000313" key="2">
    <source>
        <dbReference type="EMBL" id="MDO1446783.1"/>
    </source>
</evidence>
<dbReference type="SUPFAM" id="SSF49464">
    <property type="entry name" value="Carboxypeptidase regulatory domain-like"/>
    <property type="match status" value="1"/>
</dbReference>
<name>A0ABT8R683_9BACT</name>
<gene>
    <name evidence="2" type="ORF">Q0590_11000</name>
</gene>
<dbReference type="EMBL" id="JAUKPO010000005">
    <property type="protein sequence ID" value="MDO1446783.1"/>
    <property type="molecule type" value="Genomic_DNA"/>
</dbReference>